<dbReference type="EnsemblMetazoa" id="CJA40285.1">
    <property type="protein sequence ID" value="CJA40285.1"/>
    <property type="gene ID" value="WBGene00216133"/>
</dbReference>
<feature type="region of interest" description="Disordered" evidence="1">
    <location>
        <begin position="1"/>
        <end position="26"/>
    </location>
</feature>
<accession>A0A8R1ESW9</accession>
<keyword evidence="3" id="KW-1185">Reference proteome</keyword>
<dbReference type="AlphaFoldDB" id="A0A8R1ESW9"/>
<protein>
    <submittedName>
        <fullName evidence="2">Uncharacterized protein</fullName>
    </submittedName>
</protein>
<dbReference type="Proteomes" id="UP000005237">
    <property type="component" value="Unassembled WGS sequence"/>
</dbReference>
<reference evidence="3" key="1">
    <citation type="submission" date="2010-08" db="EMBL/GenBank/DDBJ databases">
        <authorList>
            <consortium name="Caenorhabditis japonica Sequencing Consortium"/>
            <person name="Wilson R.K."/>
        </authorList>
    </citation>
    <scope>NUCLEOTIDE SEQUENCE [LARGE SCALE GENOMIC DNA]</scope>
    <source>
        <strain evidence="3">DF5081</strain>
    </source>
</reference>
<organism evidence="2 3">
    <name type="scientific">Caenorhabditis japonica</name>
    <dbReference type="NCBI Taxonomy" id="281687"/>
    <lineage>
        <taxon>Eukaryota</taxon>
        <taxon>Metazoa</taxon>
        <taxon>Ecdysozoa</taxon>
        <taxon>Nematoda</taxon>
        <taxon>Chromadorea</taxon>
        <taxon>Rhabditida</taxon>
        <taxon>Rhabditina</taxon>
        <taxon>Rhabditomorpha</taxon>
        <taxon>Rhabditoidea</taxon>
        <taxon>Rhabditidae</taxon>
        <taxon>Peloderinae</taxon>
        <taxon>Caenorhabditis</taxon>
    </lineage>
</organism>
<reference evidence="2" key="2">
    <citation type="submission" date="2022-06" db="UniProtKB">
        <authorList>
            <consortium name="EnsemblMetazoa"/>
        </authorList>
    </citation>
    <scope>IDENTIFICATION</scope>
    <source>
        <strain evidence="2">DF5081</strain>
    </source>
</reference>
<feature type="compositionally biased region" description="Basic and acidic residues" evidence="1">
    <location>
        <begin position="1"/>
        <end position="24"/>
    </location>
</feature>
<feature type="compositionally biased region" description="Polar residues" evidence="1">
    <location>
        <begin position="57"/>
        <end position="66"/>
    </location>
</feature>
<evidence type="ECO:0000256" key="1">
    <source>
        <dbReference type="SAM" id="MobiDB-lite"/>
    </source>
</evidence>
<sequence>MNRKSNAFEEKAERRKEKKKREDIGGPGVVFISRSLQSQPLVPPAHKIRSRVDRRSALSSIHHTIS</sequence>
<evidence type="ECO:0000313" key="3">
    <source>
        <dbReference type="Proteomes" id="UP000005237"/>
    </source>
</evidence>
<proteinExistence type="predicted"/>
<evidence type="ECO:0000313" key="2">
    <source>
        <dbReference type="EnsemblMetazoa" id="CJA40285.1"/>
    </source>
</evidence>
<name>A0A8R1ESW9_CAEJA</name>
<feature type="region of interest" description="Disordered" evidence="1">
    <location>
        <begin position="42"/>
        <end position="66"/>
    </location>
</feature>